<dbReference type="InterPro" id="IPR035906">
    <property type="entry name" value="MetI-like_sf"/>
</dbReference>
<feature type="transmembrane region" description="Helical" evidence="7">
    <location>
        <begin position="131"/>
        <end position="155"/>
    </location>
</feature>
<evidence type="ECO:0000256" key="6">
    <source>
        <dbReference type="ARBA" id="ARBA00023136"/>
    </source>
</evidence>
<proteinExistence type="inferred from homology"/>
<dbReference type="PANTHER" id="PTHR43163:SF6">
    <property type="entry name" value="DIPEPTIDE TRANSPORT SYSTEM PERMEASE PROTEIN DPPB-RELATED"/>
    <property type="match status" value="1"/>
</dbReference>
<feature type="transmembrane region" description="Helical" evidence="7">
    <location>
        <begin position="175"/>
        <end position="195"/>
    </location>
</feature>
<keyword evidence="11" id="KW-1185">Reference proteome</keyword>
<protein>
    <submittedName>
        <fullName evidence="10">Peptide ABC transporter permease</fullName>
    </submittedName>
</protein>
<evidence type="ECO:0000313" key="10">
    <source>
        <dbReference type="EMBL" id="TCG06758.1"/>
    </source>
</evidence>
<dbReference type="SUPFAM" id="SSF161098">
    <property type="entry name" value="MetI-like"/>
    <property type="match status" value="1"/>
</dbReference>
<feature type="transmembrane region" description="Helical" evidence="7">
    <location>
        <begin position="236"/>
        <end position="259"/>
    </location>
</feature>
<dbReference type="PANTHER" id="PTHR43163">
    <property type="entry name" value="DIPEPTIDE TRANSPORT SYSTEM PERMEASE PROTEIN DPPB-RELATED"/>
    <property type="match status" value="1"/>
</dbReference>
<dbReference type="EMBL" id="MWML01000093">
    <property type="protein sequence ID" value="TCG06758.1"/>
    <property type="molecule type" value="Genomic_DNA"/>
</dbReference>
<accession>A0A4V2NGY9</accession>
<evidence type="ECO:0000256" key="2">
    <source>
        <dbReference type="ARBA" id="ARBA00022448"/>
    </source>
</evidence>
<evidence type="ECO:0000313" key="11">
    <source>
        <dbReference type="Proteomes" id="UP000294200"/>
    </source>
</evidence>
<dbReference type="GO" id="GO:0005886">
    <property type="term" value="C:plasma membrane"/>
    <property type="evidence" value="ECO:0007669"/>
    <property type="project" value="UniProtKB-SubCell"/>
</dbReference>
<dbReference type="Pfam" id="PF19300">
    <property type="entry name" value="BPD_transp_1_N"/>
    <property type="match status" value="1"/>
</dbReference>
<feature type="domain" description="ABC transmembrane type-1" evidence="9">
    <location>
        <begin position="95"/>
        <end position="298"/>
    </location>
</feature>
<dbReference type="PROSITE" id="PS50928">
    <property type="entry name" value="ABC_TM1"/>
    <property type="match status" value="1"/>
</dbReference>
<evidence type="ECO:0000256" key="5">
    <source>
        <dbReference type="ARBA" id="ARBA00022989"/>
    </source>
</evidence>
<dbReference type="GO" id="GO:0055085">
    <property type="term" value="P:transmembrane transport"/>
    <property type="evidence" value="ECO:0007669"/>
    <property type="project" value="InterPro"/>
</dbReference>
<comment type="similarity">
    <text evidence="7">Belongs to the binding-protein-dependent transport system permease family.</text>
</comment>
<evidence type="ECO:0000256" key="4">
    <source>
        <dbReference type="ARBA" id="ARBA00022692"/>
    </source>
</evidence>
<dbReference type="InterPro" id="IPR000515">
    <property type="entry name" value="MetI-like"/>
</dbReference>
<keyword evidence="6 7" id="KW-0472">Membrane</keyword>
<dbReference type="InterPro" id="IPR045621">
    <property type="entry name" value="BPD_transp_1_N"/>
</dbReference>
<keyword evidence="4 7" id="KW-0812">Transmembrane</keyword>
<evidence type="ECO:0000256" key="7">
    <source>
        <dbReference type="RuleBase" id="RU363032"/>
    </source>
</evidence>
<reference evidence="10 11" key="1">
    <citation type="submission" date="2017-02" db="EMBL/GenBank/DDBJ databases">
        <title>Paraburkholderia sophoroidis sp. nov. and Paraburkholderia steynii sp. nov. rhizobial symbionts of the fynbos legume Hypocalyptus sophoroides.</title>
        <authorList>
            <person name="Steenkamp E.T."/>
            <person name="Beukes C.W."/>
            <person name="Van Zyl E."/>
            <person name="Avontuur J."/>
            <person name="Chan W.Y."/>
            <person name="Hassen A."/>
            <person name="Palmer M."/>
            <person name="Mthombeni L."/>
            <person name="Phalane F."/>
            <person name="Sereme K."/>
            <person name="Venter S.N."/>
        </authorList>
    </citation>
    <scope>NUCLEOTIDE SEQUENCE [LARGE SCALE GENOMIC DNA]</scope>
    <source>
        <strain evidence="10 11">HC1.1ba</strain>
    </source>
</reference>
<feature type="transmembrane region" description="Helical" evidence="7">
    <location>
        <begin position="279"/>
        <end position="305"/>
    </location>
</feature>
<comment type="caution">
    <text evidence="10">The sequence shown here is derived from an EMBL/GenBank/DDBJ whole genome shotgun (WGS) entry which is preliminary data.</text>
</comment>
<dbReference type="Gene3D" id="1.10.3720.10">
    <property type="entry name" value="MetI-like"/>
    <property type="match status" value="1"/>
</dbReference>
<gene>
    <name evidence="10" type="ORF">BZM27_24155</name>
</gene>
<keyword evidence="8" id="KW-0732">Signal</keyword>
<keyword evidence="2 7" id="KW-0813">Transport</keyword>
<name>A0A4V2NGY9_9BURK</name>
<dbReference type="Pfam" id="PF00528">
    <property type="entry name" value="BPD_transp_1"/>
    <property type="match status" value="1"/>
</dbReference>
<feature type="chain" id="PRO_5020504242" evidence="8">
    <location>
        <begin position="26"/>
        <end position="314"/>
    </location>
</feature>
<organism evidence="10 11">
    <name type="scientific">Paraburkholderia steynii</name>
    <dbReference type="NCBI Taxonomy" id="1245441"/>
    <lineage>
        <taxon>Bacteria</taxon>
        <taxon>Pseudomonadati</taxon>
        <taxon>Pseudomonadota</taxon>
        <taxon>Betaproteobacteria</taxon>
        <taxon>Burkholderiales</taxon>
        <taxon>Burkholderiaceae</taxon>
        <taxon>Paraburkholderia</taxon>
    </lineage>
</organism>
<evidence type="ECO:0000256" key="8">
    <source>
        <dbReference type="SAM" id="SignalP"/>
    </source>
</evidence>
<dbReference type="Proteomes" id="UP000294200">
    <property type="component" value="Unassembled WGS sequence"/>
</dbReference>
<evidence type="ECO:0000256" key="3">
    <source>
        <dbReference type="ARBA" id="ARBA00022475"/>
    </source>
</evidence>
<dbReference type="CDD" id="cd06261">
    <property type="entry name" value="TM_PBP2"/>
    <property type="match status" value="1"/>
</dbReference>
<evidence type="ECO:0000259" key="9">
    <source>
        <dbReference type="PROSITE" id="PS50928"/>
    </source>
</evidence>
<feature type="signal peptide" evidence="8">
    <location>
        <begin position="1"/>
        <end position="25"/>
    </location>
</feature>
<feature type="transmembrane region" description="Helical" evidence="7">
    <location>
        <begin position="99"/>
        <end position="119"/>
    </location>
</feature>
<evidence type="ECO:0000256" key="1">
    <source>
        <dbReference type="ARBA" id="ARBA00004651"/>
    </source>
</evidence>
<dbReference type="AlphaFoldDB" id="A0A4V2NGY9"/>
<keyword evidence="5 7" id="KW-1133">Transmembrane helix</keyword>
<keyword evidence="3" id="KW-1003">Cell membrane</keyword>
<comment type="subcellular location">
    <subcellularLocation>
        <location evidence="1 7">Cell membrane</location>
        <topology evidence="1 7">Multi-pass membrane protein</topology>
    </subcellularLocation>
</comment>
<sequence>MFFSSIRRLGATALVLLVVSLCVFAATQVLPGDAAQAILGRDATPERLAALRAQLHLHGNPLSQYGAWLWHALHADFGVSLSNGMSVELMLGDRVANSLVLMGASILIGVPLALATGAASGYWRDGPLDHAATVVTLVLSALPEVVLAMGLIILFSTGLFHLFPATATMRPVTAWPQQLVLPALTLGLAIVPYIVRMVRSAMIEVMESDYVAYARLTGLTERTVVFRHGIINMLGAVAQVLALQLAYLAGGVVMVEYVFGYPGIGSAMIDAVNNRDLPVIQAIALLIAIVYIAVNLIADALTLLANPRVRHAAR</sequence>